<dbReference type="Gene3D" id="2.50.20.10">
    <property type="entry name" value="Lipoprotein localisation LolA/LolB/LppX"/>
    <property type="match status" value="1"/>
</dbReference>
<dbReference type="PROSITE" id="PS51257">
    <property type="entry name" value="PROKAR_LIPOPROTEIN"/>
    <property type="match status" value="1"/>
</dbReference>
<comment type="caution">
    <text evidence="2">The sequence shown here is derived from an EMBL/GenBank/DDBJ whole genome shotgun (WGS) entry which is preliminary data.</text>
</comment>
<dbReference type="AlphaFoldDB" id="A0A1E3XBA2"/>
<dbReference type="InterPro" id="IPR029046">
    <property type="entry name" value="LolA/LolB/LppX"/>
</dbReference>
<proteinExistence type="predicted"/>
<reference evidence="2 3" key="1">
    <citation type="submission" date="2016-07" db="EMBL/GenBank/DDBJ databases">
        <title>Draft genome of Scalindua rubra, obtained from a brine-seawater interface in the Red Sea, sheds light on salt adaptation in anammox bacteria.</title>
        <authorList>
            <person name="Speth D.R."/>
            <person name="Lagkouvardos I."/>
            <person name="Wang Y."/>
            <person name="Qian P.-Y."/>
            <person name="Dutilh B.E."/>
            <person name="Jetten M.S."/>
        </authorList>
    </citation>
    <scope>NUCLEOTIDE SEQUENCE [LARGE SCALE GENOMIC DNA]</scope>
    <source>
        <strain evidence="2">BSI-1</strain>
    </source>
</reference>
<accession>A0A1E3XBA2</accession>
<name>A0A1E3XBA2_9BACT</name>
<evidence type="ECO:0000313" key="3">
    <source>
        <dbReference type="Proteomes" id="UP000094056"/>
    </source>
</evidence>
<dbReference type="Proteomes" id="UP000094056">
    <property type="component" value="Unassembled WGS sequence"/>
</dbReference>
<organism evidence="2 3">
    <name type="scientific">Candidatus Scalindua rubra</name>
    <dbReference type="NCBI Taxonomy" id="1872076"/>
    <lineage>
        <taxon>Bacteria</taxon>
        <taxon>Pseudomonadati</taxon>
        <taxon>Planctomycetota</taxon>
        <taxon>Candidatus Brocadiia</taxon>
        <taxon>Candidatus Brocadiales</taxon>
        <taxon>Candidatus Scalinduaceae</taxon>
        <taxon>Candidatus Scalindua</taxon>
    </lineage>
</organism>
<evidence type="ECO:0000313" key="2">
    <source>
        <dbReference type="EMBL" id="ODS32906.1"/>
    </source>
</evidence>
<gene>
    <name evidence="2" type="primary">galE_3</name>
    <name evidence="2" type="ORF">SCARUB_01958</name>
</gene>
<sequence length="277" mass="32060">MQFRSFTFPIPLIILLSFGCATQKARPYLGDTLLKKSNIDVSKIKTLSFLQVKEDIVLKGQKLTSLKADAKITLISPEINKSFKCKGVLRFQKPKKIRVIGSKFASTVFDILSDGENYWFHLPKQKVVYTGKCDMTRKTNDNAYIFPDDIGTLLDYGKLFEGRSAFMETWPTFWFIHVFDKKDEKFLPYGRLKIDRIDNEVTEFTLFKQDSSIKVQAFFGNYTKIDDQTVPEEVQINWPETSTTLILILNNLSINEILKPQIFQFKKPRKADIIILN</sequence>
<evidence type="ECO:0000256" key="1">
    <source>
        <dbReference type="ARBA" id="ARBA00022729"/>
    </source>
</evidence>
<keyword evidence="1" id="KW-0732">Signal</keyword>
<dbReference type="EMBL" id="MAYW01000044">
    <property type="protein sequence ID" value="ODS32906.1"/>
    <property type="molecule type" value="Genomic_DNA"/>
</dbReference>
<dbReference type="SUPFAM" id="SSF89392">
    <property type="entry name" value="Prokaryotic lipoproteins and lipoprotein localization factors"/>
    <property type="match status" value="1"/>
</dbReference>
<protein>
    <submittedName>
        <fullName evidence="2">UDP-glucose 4-epimerase</fullName>
    </submittedName>
</protein>